<gene>
    <name evidence="10" type="ORF">Tdes44962_MAKER02536</name>
</gene>
<protein>
    <recommendedName>
        <fullName evidence="3 6">DNA polymerase alpha subunit B</fullName>
    </recommendedName>
</protein>
<evidence type="ECO:0000256" key="4">
    <source>
        <dbReference type="ARBA" id="ARBA00022705"/>
    </source>
</evidence>
<comment type="subcellular location">
    <subcellularLocation>
        <location evidence="1 6">Nucleus</location>
    </subcellularLocation>
</comment>
<dbReference type="Pfam" id="PF22062">
    <property type="entry name" value="OB_DPOA2"/>
    <property type="match status" value="1"/>
</dbReference>
<evidence type="ECO:0000256" key="1">
    <source>
        <dbReference type="ARBA" id="ARBA00004123"/>
    </source>
</evidence>
<reference evidence="10 11" key="2">
    <citation type="journal article" date="2021" name="Curr. Genet.">
        <title>Genetic response to nitrogen starvation in the aggressive Eucalyptus foliar pathogen Teratosphaeria destructans.</title>
        <authorList>
            <person name="Havenga M."/>
            <person name="Wingfield B.D."/>
            <person name="Wingfield M.J."/>
            <person name="Dreyer L.L."/>
            <person name="Roets F."/>
            <person name="Aylward J."/>
        </authorList>
    </citation>
    <scope>NUCLEOTIDE SEQUENCE [LARGE SCALE GENOMIC DNA]</scope>
    <source>
        <strain evidence="10">CMW44962</strain>
    </source>
</reference>
<evidence type="ECO:0000256" key="3">
    <source>
        <dbReference type="ARBA" id="ARBA00018596"/>
    </source>
</evidence>
<evidence type="ECO:0000313" key="10">
    <source>
        <dbReference type="EMBL" id="KAH9828173.1"/>
    </source>
</evidence>
<feature type="compositionally biased region" description="Low complexity" evidence="7">
    <location>
        <begin position="152"/>
        <end position="164"/>
    </location>
</feature>
<dbReference type="AlphaFoldDB" id="A0A9W7W2S8"/>
<feature type="domain" description="DNA polymerase alpha/delta/epsilon subunit B" evidence="8">
    <location>
        <begin position="375"/>
        <end position="614"/>
    </location>
</feature>
<sequence length="696" mass="75217">MTNRRELDDAFGTHLPPEVATELQHIQRLLDVGAQELFFKWESYVIKMGVDTTRLDAKTLHDFKKDLQDALERESRAKTRAHHGLPSAAKKSAATPRARAGAGAGGGAGGGGGDVLGMLDGIVSATPARTTPSALAKRKAPDVDFTTPLQTKSAKSALNSSPSSHTPTRPNQLPVVPFEDRPNAGKIDESLNPDLPAAVRPPQPPPESRVKLKANVELPKFAYKNMAMKLSEASEILDDRIDAFTELVQSHHHLSDHAFGNPAAQSTAEVVAVGRIAGDQPNGRLNAASLVLETSRRMGAGLRVPLRFAPHLGYDLFPGKVVALRGTNVSGEYFSVTEILPMPLLGPPASTPTELDIHNDRLTASDGDPRPLHMLVASGPYTTDTDLTFAPLHALLTRASDQLADVLILCGPFLDLEHPIVASETSNPTSPTLTDVFRALISEPLTRLVQAVPTITVILVPSTRDAISKHVSWPQDRLVRGPLGLPRQVQVVTNPILVSINEMIVGISTQDVLSELRRDNVHRPTKGAAINNDVMDRLTRHVIEQRHFFPVFPPQAREDLPKPTPIPGETPSAGDEERLSVGASLDIGYLKLGEWITVKPDLLILPSVLNPFVKVPLPVPPSLSFFILLQLTRSYQVIEGITSLNPGTLSKRRSAAGGTFAALNVLPRVPSEAERAEGAPVAHEVYRRARVDVVRI</sequence>
<dbReference type="GO" id="GO:0005658">
    <property type="term" value="C:alpha DNA polymerase:primase complex"/>
    <property type="evidence" value="ECO:0007669"/>
    <property type="project" value="TreeGrafter"/>
</dbReference>
<keyword evidence="11" id="KW-1185">Reference proteome</keyword>
<dbReference type="InterPro" id="IPR054300">
    <property type="entry name" value="OB_DPOA2"/>
</dbReference>
<feature type="domain" description="DNA polymerase alpha subunit B OB" evidence="9">
    <location>
        <begin position="234"/>
        <end position="341"/>
    </location>
</feature>
<evidence type="ECO:0000256" key="7">
    <source>
        <dbReference type="SAM" id="MobiDB-lite"/>
    </source>
</evidence>
<dbReference type="OrthoDB" id="336885at2759"/>
<dbReference type="Proteomes" id="UP001138500">
    <property type="component" value="Unassembled WGS sequence"/>
</dbReference>
<keyword evidence="5 6" id="KW-0539">Nucleus</keyword>
<comment type="similarity">
    <text evidence="2 6">Belongs to the DNA polymerase alpha subunit B family.</text>
</comment>
<keyword evidence="4 6" id="KW-0235">DNA replication</keyword>
<dbReference type="PANTHER" id="PTHR23061:SF12">
    <property type="entry name" value="DNA POLYMERASE ALPHA SUBUNIT B"/>
    <property type="match status" value="1"/>
</dbReference>
<evidence type="ECO:0000256" key="5">
    <source>
        <dbReference type="ARBA" id="ARBA00023242"/>
    </source>
</evidence>
<dbReference type="Pfam" id="PF04042">
    <property type="entry name" value="DNA_pol_E_B"/>
    <property type="match status" value="1"/>
</dbReference>
<dbReference type="InterPro" id="IPR007185">
    <property type="entry name" value="DNA_pol_a/d/e_bsu"/>
</dbReference>
<evidence type="ECO:0000313" key="11">
    <source>
        <dbReference type="Proteomes" id="UP001138500"/>
    </source>
</evidence>
<proteinExistence type="inferred from homology"/>
<dbReference type="GO" id="GO:0006270">
    <property type="term" value="P:DNA replication initiation"/>
    <property type="evidence" value="ECO:0007669"/>
    <property type="project" value="TreeGrafter"/>
</dbReference>
<feature type="region of interest" description="Disordered" evidence="7">
    <location>
        <begin position="130"/>
        <end position="210"/>
    </location>
</feature>
<name>A0A9W7W2S8_9PEZI</name>
<comment type="caution">
    <text evidence="10">The sequence shown here is derived from an EMBL/GenBank/DDBJ whole genome shotgun (WGS) entry which is preliminary data.</text>
</comment>
<dbReference type="PIRSF" id="PIRSF018300">
    <property type="entry name" value="DNA_pol_alph_2"/>
    <property type="match status" value="1"/>
</dbReference>
<feature type="region of interest" description="Disordered" evidence="7">
    <location>
        <begin position="72"/>
        <end position="110"/>
    </location>
</feature>
<dbReference type="GO" id="GO:0003677">
    <property type="term" value="F:DNA binding"/>
    <property type="evidence" value="ECO:0007669"/>
    <property type="project" value="InterPro"/>
</dbReference>
<evidence type="ECO:0000259" key="8">
    <source>
        <dbReference type="Pfam" id="PF04042"/>
    </source>
</evidence>
<evidence type="ECO:0000259" key="9">
    <source>
        <dbReference type="Pfam" id="PF22062"/>
    </source>
</evidence>
<dbReference type="Gene3D" id="3.60.21.60">
    <property type="match status" value="2"/>
</dbReference>
<evidence type="ECO:0000256" key="2">
    <source>
        <dbReference type="ARBA" id="ARBA00007299"/>
    </source>
</evidence>
<evidence type="ECO:0000256" key="6">
    <source>
        <dbReference type="PIRNR" id="PIRNR018300"/>
    </source>
</evidence>
<comment type="function">
    <text evidence="6">Accessory subunit of the DNA polymerase alpha complex (also known as the alpha DNA polymerase-primase complex) which plays an essential role in the initiation of DNA synthesis.</text>
</comment>
<dbReference type="InterPro" id="IPR016722">
    <property type="entry name" value="DNA_pol_alpha_bsu"/>
</dbReference>
<accession>A0A9W7W2S8</accession>
<reference evidence="10 11" key="1">
    <citation type="journal article" date="2018" name="IMA Fungus">
        <title>IMA Genome-F 10: Nine draft genome sequences of Claviceps purpurea s.lat., including C. arundinis, C. humidiphila, and C. cf. spartinae, pseudomolecules for the pitch canker pathogen Fusarium circinatum, draft genome of Davidsoniella eucalypti, Grosmannia galeiformis, Quambalaria eucalypti, and Teratosphaeria destructans.</title>
        <authorList>
            <person name="Wingfield B.D."/>
            <person name="Liu M."/>
            <person name="Nguyen H.D."/>
            <person name="Lane F.A."/>
            <person name="Morgan S.W."/>
            <person name="De Vos L."/>
            <person name="Wilken P.M."/>
            <person name="Duong T.A."/>
            <person name="Aylward J."/>
            <person name="Coetzee M.P."/>
            <person name="Dadej K."/>
            <person name="De Beer Z.W."/>
            <person name="Findlay W."/>
            <person name="Havenga M."/>
            <person name="Kolarik M."/>
            <person name="Menzies J.G."/>
            <person name="Naidoo K."/>
            <person name="Pochopski O."/>
            <person name="Shoukouhi P."/>
            <person name="Santana Q.C."/>
            <person name="Seifert K.A."/>
            <person name="Soal N."/>
            <person name="Steenkamp E.T."/>
            <person name="Tatham C.T."/>
            <person name="van der Nest M.A."/>
            <person name="Wingfield M.J."/>
        </authorList>
    </citation>
    <scope>NUCLEOTIDE SEQUENCE [LARGE SCALE GENOMIC DNA]</scope>
    <source>
        <strain evidence="10">CMW44962</strain>
    </source>
</reference>
<dbReference type="EMBL" id="RIBY02001778">
    <property type="protein sequence ID" value="KAH9828173.1"/>
    <property type="molecule type" value="Genomic_DNA"/>
</dbReference>
<feature type="compositionally biased region" description="Basic and acidic residues" evidence="7">
    <location>
        <begin position="178"/>
        <end position="189"/>
    </location>
</feature>
<dbReference type="PANTHER" id="PTHR23061">
    <property type="entry name" value="DNA POLYMERASE 2 ALPHA 70 KDA SUBUNIT"/>
    <property type="match status" value="1"/>
</dbReference>
<organism evidence="10 11">
    <name type="scientific">Teratosphaeria destructans</name>
    <dbReference type="NCBI Taxonomy" id="418781"/>
    <lineage>
        <taxon>Eukaryota</taxon>
        <taxon>Fungi</taxon>
        <taxon>Dikarya</taxon>
        <taxon>Ascomycota</taxon>
        <taxon>Pezizomycotina</taxon>
        <taxon>Dothideomycetes</taxon>
        <taxon>Dothideomycetidae</taxon>
        <taxon>Mycosphaerellales</taxon>
        <taxon>Teratosphaeriaceae</taxon>
        <taxon>Teratosphaeria</taxon>
    </lineage>
</organism>